<feature type="region of interest" description="Disordered" evidence="1">
    <location>
        <begin position="1"/>
        <end position="33"/>
    </location>
</feature>
<name>A0A067T177_GALM3</name>
<dbReference type="HOGENOM" id="CLU_1151858_0_0_1"/>
<reference evidence="3" key="1">
    <citation type="journal article" date="2014" name="Proc. Natl. Acad. Sci. U.S.A.">
        <title>Extensive sampling of basidiomycete genomes demonstrates inadequacy of the white-rot/brown-rot paradigm for wood decay fungi.</title>
        <authorList>
            <person name="Riley R."/>
            <person name="Salamov A.A."/>
            <person name="Brown D.W."/>
            <person name="Nagy L.G."/>
            <person name="Floudas D."/>
            <person name="Held B.W."/>
            <person name="Levasseur A."/>
            <person name="Lombard V."/>
            <person name="Morin E."/>
            <person name="Otillar R."/>
            <person name="Lindquist E.A."/>
            <person name="Sun H."/>
            <person name="LaButti K.M."/>
            <person name="Schmutz J."/>
            <person name="Jabbour D."/>
            <person name="Luo H."/>
            <person name="Baker S.E."/>
            <person name="Pisabarro A.G."/>
            <person name="Walton J.D."/>
            <person name="Blanchette R.A."/>
            <person name="Henrissat B."/>
            <person name="Martin F."/>
            <person name="Cullen D."/>
            <person name="Hibbett D.S."/>
            <person name="Grigoriev I.V."/>
        </authorList>
    </citation>
    <scope>NUCLEOTIDE SEQUENCE [LARGE SCALE GENOMIC DNA]</scope>
    <source>
        <strain evidence="3">CBS 339.88</strain>
    </source>
</reference>
<evidence type="ECO:0000313" key="2">
    <source>
        <dbReference type="EMBL" id="KDR76062.1"/>
    </source>
</evidence>
<sequence>MGKAAKESNILLTPPLQPARQARPSQIPVPNNQPIQVSSPVYPIINPIVTTSLPISETSNIHQRLLQIPLYTPAYDRIYKHTMPTDGVILKAYPGRGSKEAPIFDGHKTSIQRYLEDINELCIQQGEDKDVAKIRKALWYVDYRFYDLWKQILSETKTWEENKLELLTHYPGLNSIYKYSVNDLMDFIEKYSMMSINNQENLAEYHCEFMVIASYLEKEKLMTKDDINRNYMMGLPENFHN</sequence>
<protein>
    <recommendedName>
        <fullName evidence="4">Retrotransposon gag domain-containing protein</fullName>
    </recommendedName>
</protein>
<dbReference type="Proteomes" id="UP000027222">
    <property type="component" value="Unassembled WGS sequence"/>
</dbReference>
<organism evidence="2 3">
    <name type="scientific">Galerina marginata (strain CBS 339.88)</name>
    <dbReference type="NCBI Taxonomy" id="685588"/>
    <lineage>
        <taxon>Eukaryota</taxon>
        <taxon>Fungi</taxon>
        <taxon>Dikarya</taxon>
        <taxon>Basidiomycota</taxon>
        <taxon>Agaricomycotina</taxon>
        <taxon>Agaricomycetes</taxon>
        <taxon>Agaricomycetidae</taxon>
        <taxon>Agaricales</taxon>
        <taxon>Agaricineae</taxon>
        <taxon>Strophariaceae</taxon>
        <taxon>Galerina</taxon>
    </lineage>
</organism>
<gene>
    <name evidence="2" type="ORF">GALMADRAFT_139818</name>
</gene>
<evidence type="ECO:0000313" key="3">
    <source>
        <dbReference type="Proteomes" id="UP000027222"/>
    </source>
</evidence>
<evidence type="ECO:0008006" key="4">
    <source>
        <dbReference type="Google" id="ProtNLM"/>
    </source>
</evidence>
<keyword evidence="3" id="KW-1185">Reference proteome</keyword>
<dbReference type="AlphaFoldDB" id="A0A067T177"/>
<accession>A0A067T177</accession>
<evidence type="ECO:0000256" key="1">
    <source>
        <dbReference type="SAM" id="MobiDB-lite"/>
    </source>
</evidence>
<dbReference type="EMBL" id="KL142379">
    <property type="protein sequence ID" value="KDR76062.1"/>
    <property type="molecule type" value="Genomic_DNA"/>
</dbReference>
<dbReference type="OrthoDB" id="5596707at2759"/>
<proteinExistence type="predicted"/>
<dbReference type="STRING" id="685588.A0A067T177"/>